<organism evidence="1 2">
    <name type="scientific">Faecalicatena contorta</name>
    <dbReference type="NCBI Taxonomy" id="39482"/>
    <lineage>
        <taxon>Bacteria</taxon>
        <taxon>Bacillati</taxon>
        <taxon>Bacillota</taxon>
        <taxon>Clostridia</taxon>
        <taxon>Lachnospirales</taxon>
        <taxon>Lachnospiraceae</taxon>
        <taxon>Faecalicatena</taxon>
    </lineage>
</organism>
<accession>A0A315ZXN1</accession>
<dbReference type="InterPro" id="IPR029039">
    <property type="entry name" value="Flavoprotein-like_sf"/>
</dbReference>
<evidence type="ECO:0000313" key="2">
    <source>
        <dbReference type="Proteomes" id="UP000254051"/>
    </source>
</evidence>
<sequence>MVKRLILHDLPPQMADKLYTYDKDTTVFCAYPAVRHCVGCFGCWIKTPGQCVITDRAREFCDMMPRQDEVIIISKLTFGGLSPDVKAVLDRSIGYMLPFFRIIKGEMHHVQRFASSPALTYHFYQTAGKSAQKETAQKLAAANALNFGSSKVMVRFHEDDVLISEVLL</sequence>
<dbReference type="EMBL" id="UHJJ01000004">
    <property type="protein sequence ID" value="SUQ13819.1"/>
    <property type="molecule type" value="Genomic_DNA"/>
</dbReference>
<evidence type="ECO:0000313" key="1">
    <source>
        <dbReference type="EMBL" id="SUQ13819.1"/>
    </source>
</evidence>
<reference evidence="2" key="1">
    <citation type="submission" date="2017-07" db="EMBL/GenBank/DDBJ databases">
        <authorList>
            <person name="Varghese N."/>
            <person name="Submissions S."/>
        </authorList>
    </citation>
    <scope>NUCLEOTIDE SEQUENCE [LARGE SCALE GENOMIC DNA]</scope>
    <source>
        <strain evidence="2">NLAE-zl-C134</strain>
    </source>
</reference>
<proteinExistence type="predicted"/>
<dbReference type="AlphaFoldDB" id="A0A315ZXN1"/>
<dbReference type="SUPFAM" id="SSF52218">
    <property type="entry name" value="Flavoproteins"/>
    <property type="match status" value="1"/>
</dbReference>
<keyword evidence="2" id="KW-1185">Reference proteome</keyword>
<evidence type="ECO:0008006" key="3">
    <source>
        <dbReference type="Google" id="ProtNLM"/>
    </source>
</evidence>
<name>A0A315ZXN1_9FIRM</name>
<dbReference type="OrthoDB" id="9805976at2"/>
<gene>
    <name evidence="1" type="ORF">SAMN05216529_104130</name>
</gene>
<dbReference type="Gene3D" id="3.40.50.360">
    <property type="match status" value="1"/>
</dbReference>
<dbReference type="RefSeq" id="WP_109710079.1">
    <property type="nucleotide sequence ID" value="NZ_QGDS01000004.1"/>
</dbReference>
<dbReference type="Proteomes" id="UP000254051">
    <property type="component" value="Unassembled WGS sequence"/>
</dbReference>
<protein>
    <recommendedName>
        <fullName evidence="3">NADPH-dependent FMN reductase</fullName>
    </recommendedName>
</protein>